<dbReference type="Gene3D" id="3.10.10.10">
    <property type="entry name" value="HIV Type 1 Reverse Transcriptase, subunit A, domain 1"/>
    <property type="match status" value="1"/>
</dbReference>
<gene>
    <name evidence="2" type="ORF">KSP39_PZI020996</name>
</gene>
<dbReference type="EMBL" id="JBBWWQ010000019">
    <property type="protein sequence ID" value="KAK8918702.1"/>
    <property type="molecule type" value="Genomic_DNA"/>
</dbReference>
<name>A0AAP0AXG3_9ASPA</name>
<evidence type="ECO:0000313" key="2">
    <source>
        <dbReference type="EMBL" id="KAK8918702.1"/>
    </source>
</evidence>
<sequence>MGKYKDRIICGVVDMDACHVLLGRPWQFDLEVTHNGKDNVYAFSKHGRAFVLHPFAEGMPKPILSEAVTPMMCTYGEFWATVQRSKVIFAIVRREVDLREASPNRHLQALLAEFSSIMPDELPSRLPSLRDVQHQIDFVAGASLLNLPHYQMILKEHAILQGMVEELLQCGVIQEGNSPCAVPALLVPKKDKTWRMCIDSRAINKITVKYRFPIPRLDDMLDMLRGSTIFSKIDLKCGYHQLRIRAGDE</sequence>
<evidence type="ECO:0000313" key="3">
    <source>
        <dbReference type="Proteomes" id="UP001418222"/>
    </source>
</evidence>
<dbReference type="PANTHER" id="PTHR35046:SF9">
    <property type="entry name" value="RNA-DIRECTED DNA POLYMERASE"/>
    <property type="match status" value="1"/>
</dbReference>
<dbReference type="InterPro" id="IPR000477">
    <property type="entry name" value="RT_dom"/>
</dbReference>
<dbReference type="AlphaFoldDB" id="A0AAP0AXG3"/>
<dbReference type="Pfam" id="PF00078">
    <property type="entry name" value="RVT_1"/>
    <property type="match status" value="1"/>
</dbReference>
<dbReference type="SUPFAM" id="SSF56672">
    <property type="entry name" value="DNA/RNA polymerases"/>
    <property type="match status" value="1"/>
</dbReference>
<dbReference type="PANTHER" id="PTHR35046">
    <property type="entry name" value="ZINC KNUCKLE (CCHC-TYPE) FAMILY PROTEIN"/>
    <property type="match status" value="1"/>
</dbReference>
<organism evidence="2 3">
    <name type="scientific">Platanthera zijinensis</name>
    <dbReference type="NCBI Taxonomy" id="2320716"/>
    <lineage>
        <taxon>Eukaryota</taxon>
        <taxon>Viridiplantae</taxon>
        <taxon>Streptophyta</taxon>
        <taxon>Embryophyta</taxon>
        <taxon>Tracheophyta</taxon>
        <taxon>Spermatophyta</taxon>
        <taxon>Magnoliopsida</taxon>
        <taxon>Liliopsida</taxon>
        <taxon>Asparagales</taxon>
        <taxon>Orchidaceae</taxon>
        <taxon>Orchidoideae</taxon>
        <taxon>Orchideae</taxon>
        <taxon>Orchidinae</taxon>
        <taxon>Platanthera</taxon>
    </lineage>
</organism>
<evidence type="ECO:0000259" key="1">
    <source>
        <dbReference type="Pfam" id="PF00078"/>
    </source>
</evidence>
<protein>
    <recommendedName>
        <fullName evidence="1">Reverse transcriptase domain-containing protein</fullName>
    </recommendedName>
</protein>
<dbReference type="CDD" id="cd01647">
    <property type="entry name" value="RT_LTR"/>
    <property type="match status" value="1"/>
</dbReference>
<keyword evidence="3" id="KW-1185">Reference proteome</keyword>
<reference evidence="2 3" key="1">
    <citation type="journal article" date="2022" name="Nat. Plants">
        <title>Genomes of leafy and leafless Platanthera orchids illuminate the evolution of mycoheterotrophy.</title>
        <authorList>
            <person name="Li M.H."/>
            <person name="Liu K.W."/>
            <person name="Li Z."/>
            <person name="Lu H.C."/>
            <person name="Ye Q.L."/>
            <person name="Zhang D."/>
            <person name="Wang J.Y."/>
            <person name="Li Y.F."/>
            <person name="Zhong Z.M."/>
            <person name="Liu X."/>
            <person name="Yu X."/>
            <person name="Liu D.K."/>
            <person name="Tu X.D."/>
            <person name="Liu B."/>
            <person name="Hao Y."/>
            <person name="Liao X.Y."/>
            <person name="Jiang Y.T."/>
            <person name="Sun W.H."/>
            <person name="Chen J."/>
            <person name="Chen Y.Q."/>
            <person name="Ai Y."/>
            <person name="Zhai J.W."/>
            <person name="Wu S.S."/>
            <person name="Zhou Z."/>
            <person name="Hsiao Y.Y."/>
            <person name="Wu W.L."/>
            <person name="Chen Y.Y."/>
            <person name="Lin Y.F."/>
            <person name="Hsu J.L."/>
            <person name="Li C.Y."/>
            <person name="Wang Z.W."/>
            <person name="Zhao X."/>
            <person name="Zhong W.Y."/>
            <person name="Ma X.K."/>
            <person name="Ma L."/>
            <person name="Huang J."/>
            <person name="Chen G.Z."/>
            <person name="Huang M.Z."/>
            <person name="Huang L."/>
            <person name="Peng D.H."/>
            <person name="Luo Y.B."/>
            <person name="Zou S.Q."/>
            <person name="Chen S.P."/>
            <person name="Lan S."/>
            <person name="Tsai W.C."/>
            <person name="Van de Peer Y."/>
            <person name="Liu Z.J."/>
        </authorList>
    </citation>
    <scope>NUCLEOTIDE SEQUENCE [LARGE SCALE GENOMIC DNA]</scope>
    <source>
        <strain evidence="2">Lor287</strain>
    </source>
</reference>
<dbReference type="Proteomes" id="UP001418222">
    <property type="component" value="Unassembled WGS sequence"/>
</dbReference>
<comment type="caution">
    <text evidence="2">The sequence shown here is derived from an EMBL/GenBank/DDBJ whole genome shotgun (WGS) entry which is preliminary data.</text>
</comment>
<accession>A0AAP0AXG3</accession>
<dbReference type="InterPro" id="IPR043502">
    <property type="entry name" value="DNA/RNA_pol_sf"/>
</dbReference>
<feature type="domain" description="Reverse transcriptase" evidence="1">
    <location>
        <begin position="187"/>
        <end position="247"/>
    </location>
</feature>
<proteinExistence type="predicted"/>